<evidence type="ECO:0000256" key="2">
    <source>
        <dbReference type="ARBA" id="ARBA00035104"/>
    </source>
</evidence>
<dbReference type="InterPro" id="IPR000529">
    <property type="entry name" value="Ribosomal_bS6"/>
</dbReference>
<dbReference type="InterPro" id="IPR020814">
    <property type="entry name" value="Ribosomal_S6_plastid/chlpt"/>
</dbReference>
<dbReference type="NCBIfam" id="TIGR00166">
    <property type="entry name" value="S6"/>
    <property type="match status" value="1"/>
</dbReference>
<dbReference type="Proteomes" id="UP000886833">
    <property type="component" value="Unassembled WGS sequence"/>
</dbReference>
<dbReference type="SUPFAM" id="SSF54995">
    <property type="entry name" value="Ribosomal protein S6"/>
    <property type="match status" value="1"/>
</dbReference>
<reference evidence="5" key="2">
    <citation type="journal article" date="2021" name="PeerJ">
        <title>Extensive microbial diversity within the chicken gut microbiome revealed by metagenomics and culture.</title>
        <authorList>
            <person name="Gilroy R."/>
            <person name="Ravi A."/>
            <person name="Getino M."/>
            <person name="Pursley I."/>
            <person name="Horton D.L."/>
            <person name="Alikhan N.F."/>
            <person name="Baker D."/>
            <person name="Gharbi K."/>
            <person name="Hall N."/>
            <person name="Watson M."/>
            <person name="Adriaenssens E.M."/>
            <person name="Foster-Nyarko E."/>
            <person name="Jarju S."/>
            <person name="Secka A."/>
            <person name="Antonio M."/>
            <person name="Oren A."/>
            <person name="Chaudhuri R.R."/>
            <person name="La Ragione R."/>
            <person name="Hildebrand F."/>
            <person name="Pallen M.J."/>
        </authorList>
    </citation>
    <scope>NUCLEOTIDE SEQUENCE</scope>
    <source>
        <strain evidence="5">CHK195-26880</strain>
    </source>
</reference>
<dbReference type="Pfam" id="PF01250">
    <property type="entry name" value="Ribosomal_S6"/>
    <property type="match status" value="1"/>
</dbReference>
<dbReference type="PANTHER" id="PTHR21011:SF1">
    <property type="entry name" value="SMALL RIBOSOMAL SUBUNIT PROTEIN BS6M"/>
    <property type="match status" value="1"/>
</dbReference>
<dbReference type="PANTHER" id="PTHR21011">
    <property type="entry name" value="MITOCHONDRIAL 28S RIBOSOMAL PROTEIN S6"/>
    <property type="match status" value="1"/>
</dbReference>
<dbReference type="GO" id="GO:0005840">
    <property type="term" value="C:ribosome"/>
    <property type="evidence" value="ECO:0007669"/>
    <property type="project" value="UniProtKB-KW"/>
</dbReference>
<organism evidence="5 6">
    <name type="scientific">Candidatus Onthousia faecipullorum</name>
    <dbReference type="NCBI Taxonomy" id="2840887"/>
    <lineage>
        <taxon>Bacteria</taxon>
        <taxon>Bacillati</taxon>
        <taxon>Bacillota</taxon>
        <taxon>Bacilli</taxon>
        <taxon>Candidatus Onthousia</taxon>
    </lineage>
</organism>
<sequence length="95" mass="11223">MTNYEIMFIVKPDLDEAAIKKEAENLKKVLTDRKCKINEEKAMGQKELAYEMNKYKNGYYFLYVVEANNEAISEFDRLARLSENILRHLVIKLDD</sequence>
<name>A0A9D1GC16_9FIRM</name>
<dbReference type="HAMAP" id="MF_00360">
    <property type="entry name" value="Ribosomal_bS6"/>
    <property type="match status" value="1"/>
</dbReference>
<keyword evidence="4 5" id="KW-0689">Ribosomal protein</keyword>
<dbReference type="GO" id="GO:0003735">
    <property type="term" value="F:structural constituent of ribosome"/>
    <property type="evidence" value="ECO:0007669"/>
    <property type="project" value="InterPro"/>
</dbReference>
<dbReference type="InterPro" id="IPR014717">
    <property type="entry name" value="Transl_elong_EF1B/ribsomal_bS6"/>
</dbReference>
<gene>
    <name evidence="4 5" type="primary">rpsF</name>
    <name evidence="5" type="ORF">IAB59_07700</name>
</gene>
<protein>
    <recommendedName>
        <fullName evidence="3 4">Small ribosomal subunit protein bS6</fullName>
    </recommendedName>
</protein>
<dbReference type="Gene3D" id="3.30.70.60">
    <property type="match status" value="1"/>
</dbReference>
<dbReference type="AlphaFoldDB" id="A0A9D1GC16"/>
<keyword evidence="4" id="KW-0687">Ribonucleoprotein</keyword>
<dbReference type="InterPro" id="IPR035980">
    <property type="entry name" value="Ribosomal_bS6_sf"/>
</dbReference>
<dbReference type="CDD" id="cd00473">
    <property type="entry name" value="bS6"/>
    <property type="match status" value="1"/>
</dbReference>
<comment type="similarity">
    <text evidence="1 4">Belongs to the bacterial ribosomal protein bS6 family.</text>
</comment>
<evidence type="ECO:0000256" key="4">
    <source>
        <dbReference type="HAMAP-Rule" id="MF_00360"/>
    </source>
</evidence>
<evidence type="ECO:0000313" key="6">
    <source>
        <dbReference type="Proteomes" id="UP000886833"/>
    </source>
</evidence>
<comment type="caution">
    <text evidence="5">The sequence shown here is derived from an EMBL/GenBank/DDBJ whole genome shotgun (WGS) entry which is preliminary data.</text>
</comment>
<evidence type="ECO:0000256" key="1">
    <source>
        <dbReference type="ARBA" id="ARBA00009512"/>
    </source>
</evidence>
<keyword evidence="4" id="KW-0694">RNA-binding</keyword>
<evidence type="ECO:0000313" key="5">
    <source>
        <dbReference type="EMBL" id="HIT38342.1"/>
    </source>
</evidence>
<dbReference type="GO" id="GO:1990904">
    <property type="term" value="C:ribonucleoprotein complex"/>
    <property type="evidence" value="ECO:0007669"/>
    <property type="project" value="UniProtKB-KW"/>
</dbReference>
<reference evidence="5" key="1">
    <citation type="submission" date="2020-10" db="EMBL/GenBank/DDBJ databases">
        <authorList>
            <person name="Gilroy R."/>
        </authorList>
    </citation>
    <scope>NUCLEOTIDE SEQUENCE</scope>
    <source>
        <strain evidence="5">CHK195-26880</strain>
    </source>
</reference>
<accession>A0A9D1GC16</accession>
<dbReference type="GO" id="GO:0006412">
    <property type="term" value="P:translation"/>
    <property type="evidence" value="ECO:0007669"/>
    <property type="project" value="UniProtKB-UniRule"/>
</dbReference>
<keyword evidence="4" id="KW-0699">rRNA-binding</keyword>
<comment type="function">
    <text evidence="2 4">Binds together with bS18 to 16S ribosomal RNA.</text>
</comment>
<dbReference type="EMBL" id="DVKQ01000100">
    <property type="protein sequence ID" value="HIT38342.1"/>
    <property type="molecule type" value="Genomic_DNA"/>
</dbReference>
<evidence type="ECO:0000256" key="3">
    <source>
        <dbReference type="ARBA" id="ARBA00035294"/>
    </source>
</evidence>
<dbReference type="GO" id="GO:0070181">
    <property type="term" value="F:small ribosomal subunit rRNA binding"/>
    <property type="evidence" value="ECO:0007669"/>
    <property type="project" value="TreeGrafter"/>
</dbReference>
<proteinExistence type="inferred from homology"/>
<dbReference type="GO" id="GO:0005737">
    <property type="term" value="C:cytoplasm"/>
    <property type="evidence" value="ECO:0007669"/>
    <property type="project" value="UniProtKB-ARBA"/>
</dbReference>